<evidence type="ECO:0000256" key="4">
    <source>
        <dbReference type="ARBA" id="ARBA00022723"/>
    </source>
</evidence>
<dbReference type="GO" id="GO:0008237">
    <property type="term" value="F:metallopeptidase activity"/>
    <property type="evidence" value="ECO:0007669"/>
    <property type="project" value="UniProtKB-KW"/>
</dbReference>
<accession>A0A1L3ND77</accession>
<dbReference type="InterPro" id="IPR002933">
    <property type="entry name" value="Peptidase_M20"/>
</dbReference>
<dbReference type="InterPro" id="IPR050072">
    <property type="entry name" value="Peptidase_M20A"/>
</dbReference>
<name>A0A1L3ND77_CLOSG</name>
<evidence type="ECO:0000256" key="8">
    <source>
        <dbReference type="ARBA" id="ARBA00023049"/>
    </source>
</evidence>
<dbReference type="AlphaFoldDB" id="A0A1L3ND77"/>
<dbReference type="PROSITE" id="PS00759">
    <property type="entry name" value="ARGE_DAPE_CPG2_2"/>
    <property type="match status" value="1"/>
</dbReference>
<dbReference type="PANTHER" id="PTHR43808:SF31">
    <property type="entry name" value="N-ACETYL-L-CITRULLINE DEACETYLASE"/>
    <property type="match status" value="1"/>
</dbReference>
<dbReference type="SUPFAM" id="SSF53187">
    <property type="entry name" value="Zn-dependent exopeptidases"/>
    <property type="match status" value="1"/>
</dbReference>
<dbReference type="STRING" id="413999.CBO3343"/>
<dbReference type="EMBL" id="CP013243">
    <property type="protein sequence ID" value="APH14041.1"/>
    <property type="molecule type" value="Genomic_DNA"/>
</dbReference>
<keyword evidence="5" id="KW-0378">Hydrolase</keyword>
<evidence type="ECO:0000313" key="11">
    <source>
        <dbReference type="Proteomes" id="UP000182204"/>
    </source>
</evidence>
<reference evidence="10 11" key="1">
    <citation type="submission" date="2015-11" db="EMBL/GenBank/DDBJ databases">
        <authorList>
            <person name="Hill K.K."/>
            <person name="Shirey T.B."/>
            <person name="Raphael B."/>
            <person name="Daligault H.E."/>
            <person name="Davenport K.W."/>
            <person name="Bruce D.C."/>
            <person name="Foley B.T."/>
            <person name="Johnson S.L."/>
        </authorList>
    </citation>
    <scope>NUCLEOTIDE SEQUENCE [LARGE SCALE GENOMIC DNA]</scope>
    <source>
        <strain evidence="10 11">CDC_1632</strain>
    </source>
</reference>
<keyword evidence="3" id="KW-0645">Protease</keyword>
<evidence type="ECO:0000256" key="2">
    <source>
        <dbReference type="ARBA" id="ARBA00006247"/>
    </source>
</evidence>
<dbReference type="RefSeq" id="WP_072586028.1">
    <property type="nucleotide sequence ID" value="NZ_CP013243.1"/>
</dbReference>
<gene>
    <name evidence="10" type="ORF">NPD5_2539</name>
</gene>
<dbReference type="InterPro" id="IPR011650">
    <property type="entry name" value="Peptidase_M20_dimer"/>
</dbReference>
<dbReference type="Pfam" id="PF07687">
    <property type="entry name" value="M20_dimer"/>
    <property type="match status" value="1"/>
</dbReference>
<evidence type="ECO:0000256" key="3">
    <source>
        <dbReference type="ARBA" id="ARBA00022670"/>
    </source>
</evidence>
<evidence type="ECO:0000313" key="10">
    <source>
        <dbReference type="EMBL" id="APH14041.1"/>
    </source>
</evidence>
<dbReference type="Pfam" id="PF01546">
    <property type="entry name" value="Peptidase_M20"/>
    <property type="match status" value="1"/>
</dbReference>
<dbReference type="InterPro" id="IPR001261">
    <property type="entry name" value="ArgE/DapE_CS"/>
</dbReference>
<evidence type="ECO:0000256" key="6">
    <source>
        <dbReference type="ARBA" id="ARBA00022833"/>
    </source>
</evidence>
<evidence type="ECO:0000256" key="1">
    <source>
        <dbReference type="ARBA" id="ARBA00001947"/>
    </source>
</evidence>
<proteinExistence type="inferred from homology"/>
<protein>
    <submittedName>
        <fullName evidence="10">Dipeptidase family protein</fullName>
    </submittedName>
</protein>
<dbReference type="GO" id="GO:0008777">
    <property type="term" value="F:acetylornithine deacetylase activity"/>
    <property type="evidence" value="ECO:0007669"/>
    <property type="project" value="TreeGrafter"/>
</dbReference>
<dbReference type="CDD" id="cd03888">
    <property type="entry name" value="M20_PepV"/>
    <property type="match status" value="1"/>
</dbReference>
<dbReference type="GO" id="GO:0008270">
    <property type="term" value="F:zinc ion binding"/>
    <property type="evidence" value="ECO:0007669"/>
    <property type="project" value="InterPro"/>
</dbReference>
<keyword evidence="4" id="KW-0479">Metal-binding</keyword>
<evidence type="ECO:0000259" key="9">
    <source>
        <dbReference type="Pfam" id="PF07687"/>
    </source>
</evidence>
<dbReference type="NCBIfam" id="NF005591">
    <property type="entry name" value="PRK07318.1"/>
    <property type="match status" value="1"/>
</dbReference>
<evidence type="ECO:0000256" key="7">
    <source>
        <dbReference type="ARBA" id="ARBA00022997"/>
    </source>
</evidence>
<dbReference type="Gene3D" id="3.30.70.360">
    <property type="match status" value="2"/>
</dbReference>
<dbReference type="InterPro" id="IPR036264">
    <property type="entry name" value="Bact_exopeptidase_dim_dom"/>
</dbReference>
<dbReference type="GO" id="GO:0006526">
    <property type="term" value="P:L-arginine biosynthetic process"/>
    <property type="evidence" value="ECO:0007669"/>
    <property type="project" value="TreeGrafter"/>
</dbReference>
<dbReference type="Gene3D" id="3.40.630.10">
    <property type="entry name" value="Zn peptidases"/>
    <property type="match status" value="1"/>
</dbReference>
<dbReference type="GO" id="GO:0006508">
    <property type="term" value="P:proteolysis"/>
    <property type="evidence" value="ECO:0007669"/>
    <property type="project" value="UniProtKB-KW"/>
</dbReference>
<feature type="domain" description="Peptidase M20 dimerisation" evidence="9">
    <location>
        <begin position="257"/>
        <end position="366"/>
    </location>
</feature>
<comment type="similarity">
    <text evidence="2">Belongs to the peptidase M20A family.</text>
</comment>
<comment type="cofactor">
    <cofactor evidence="1">
        <name>Zn(2+)</name>
        <dbReference type="ChEBI" id="CHEBI:29105"/>
    </cofactor>
</comment>
<sequence length="463" mass="51367">MEINKIIEELKDDLIDSTAELIKIKSIEGEAKEGKPYGEGVANALEKALEISEKLGFKTVNVDGYVGYAEYGEGDEYVGVLGHLDLVPEGDGWKYPPYAAEIHDGKMYGRGTTDDKGPIMAALYGLKAIKEAKLPLSKRVRILFGTNEETGSNEIEHYLAKEKPPVLGFTPDAEYPIIYAEKGITIFDVVKKLEIKSDKAIKLKYIKGGQASNMVPDYCEAGIECPDTDMIIRSVEYCANRNGIELTAEEKGGLVVVKSFGLSAHGSTPEIGKNAIMQIFKFLAELPLGNCDELQFIRFFNNNVGNETDGKSFGVDLEDEPSGKLSFNVGTISMENNEIKMSLNLRYPVTYKAEDLMEKFNKKIEGTGIKIENFQDQKPLYFDDKHPLIKSLQKVYKEQTGKEPELLAIGGGTYAKEMPNIVAFGPLFPGEPDVIHKKDEYIELENLVLNAKIYGHAIYELAK</sequence>
<dbReference type="SUPFAM" id="SSF55031">
    <property type="entry name" value="Bacterial exopeptidase dimerisation domain"/>
    <property type="match status" value="1"/>
</dbReference>
<dbReference type="Proteomes" id="UP000182204">
    <property type="component" value="Chromosome"/>
</dbReference>
<keyword evidence="6" id="KW-0862">Zinc</keyword>
<dbReference type="eggNOG" id="COG0624">
    <property type="taxonomic scope" value="Bacteria"/>
</dbReference>
<dbReference type="PANTHER" id="PTHR43808">
    <property type="entry name" value="ACETYLORNITHINE DEACETYLASE"/>
    <property type="match status" value="1"/>
</dbReference>
<evidence type="ECO:0000256" key="5">
    <source>
        <dbReference type="ARBA" id="ARBA00022801"/>
    </source>
</evidence>
<dbReference type="InterPro" id="IPR010964">
    <property type="entry name" value="M20A_pepV-rel"/>
</dbReference>
<keyword evidence="8" id="KW-0482">Metalloprotease</keyword>
<keyword evidence="7" id="KW-0224">Dipeptidase</keyword>
<dbReference type="GO" id="GO:0016805">
    <property type="term" value="F:dipeptidase activity"/>
    <property type="evidence" value="ECO:0007669"/>
    <property type="project" value="UniProtKB-KW"/>
</dbReference>
<dbReference type="NCBIfam" id="TIGR01887">
    <property type="entry name" value="dipeptidaselike"/>
    <property type="match status" value="1"/>
</dbReference>
<organism evidence="10 11">
    <name type="scientific">Clostridium sporogenes</name>
    <dbReference type="NCBI Taxonomy" id="1509"/>
    <lineage>
        <taxon>Bacteria</taxon>
        <taxon>Bacillati</taxon>
        <taxon>Bacillota</taxon>
        <taxon>Clostridia</taxon>
        <taxon>Eubacteriales</taxon>
        <taxon>Clostridiaceae</taxon>
        <taxon>Clostridium</taxon>
    </lineage>
</organism>